<feature type="compositionally biased region" description="Low complexity" evidence="1">
    <location>
        <begin position="49"/>
        <end position="59"/>
    </location>
</feature>
<dbReference type="Proteomes" id="UP000605846">
    <property type="component" value="Unassembled WGS sequence"/>
</dbReference>
<evidence type="ECO:0000313" key="3">
    <source>
        <dbReference type="Proteomes" id="UP000605846"/>
    </source>
</evidence>
<reference evidence="2" key="1">
    <citation type="submission" date="2020-01" db="EMBL/GenBank/DDBJ databases">
        <title>Genome Sequencing of Three Apophysomyces-Like Fungal Strains Confirms a Novel Fungal Genus in the Mucoromycota with divergent Burkholderia-like Endosymbiotic Bacteria.</title>
        <authorList>
            <person name="Stajich J.E."/>
            <person name="Macias A.M."/>
            <person name="Carter-House D."/>
            <person name="Lovett B."/>
            <person name="Kasson L.R."/>
            <person name="Berry K."/>
            <person name="Grigoriev I."/>
            <person name="Chang Y."/>
            <person name="Spatafora J."/>
            <person name="Kasson M.T."/>
        </authorList>
    </citation>
    <scope>NUCLEOTIDE SEQUENCE</scope>
    <source>
        <strain evidence="2">NRRL A-21654</strain>
    </source>
</reference>
<dbReference type="EMBL" id="JABAYA010000114">
    <property type="protein sequence ID" value="KAF7724655.1"/>
    <property type="molecule type" value="Genomic_DNA"/>
</dbReference>
<name>A0A8H7ESC4_9FUNG</name>
<keyword evidence="3" id="KW-1185">Reference proteome</keyword>
<gene>
    <name evidence="2" type="ORF">EC973_000827</name>
</gene>
<feature type="compositionally biased region" description="Polar residues" evidence="1">
    <location>
        <begin position="22"/>
        <end position="31"/>
    </location>
</feature>
<comment type="caution">
    <text evidence="2">The sequence shown here is derived from an EMBL/GenBank/DDBJ whole genome shotgun (WGS) entry which is preliminary data.</text>
</comment>
<sequence length="87" mass="9592">MDPGHSLLQHLKTIPNLVNEDPSITTPQNTAFAERPWSDLSKLVPKQPPTTTDKTPADTSENGDDTSLGNWDSQTGYQDKTHKPTVH</sequence>
<protein>
    <submittedName>
        <fullName evidence="2">Uncharacterized protein</fullName>
    </submittedName>
</protein>
<dbReference type="AlphaFoldDB" id="A0A8H7ESC4"/>
<evidence type="ECO:0000256" key="1">
    <source>
        <dbReference type="SAM" id="MobiDB-lite"/>
    </source>
</evidence>
<evidence type="ECO:0000313" key="2">
    <source>
        <dbReference type="EMBL" id="KAF7724655.1"/>
    </source>
</evidence>
<dbReference type="OrthoDB" id="2281185at2759"/>
<organism evidence="2 3">
    <name type="scientific">Apophysomyces ossiformis</name>
    <dbReference type="NCBI Taxonomy" id="679940"/>
    <lineage>
        <taxon>Eukaryota</taxon>
        <taxon>Fungi</taxon>
        <taxon>Fungi incertae sedis</taxon>
        <taxon>Mucoromycota</taxon>
        <taxon>Mucoromycotina</taxon>
        <taxon>Mucoromycetes</taxon>
        <taxon>Mucorales</taxon>
        <taxon>Mucorineae</taxon>
        <taxon>Mucoraceae</taxon>
        <taxon>Apophysomyces</taxon>
    </lineage>
</organism>
<accession>A0A8H7ESC4</accession>
<proteinExistence type="predicted"/>
<feature type="region of interest" description="Disordered" evidence="1">
    <location>
        <begin position="13"/>
        <end position="87"/>
    </location>
</feature>
<feature type="compositionally biased region" description="Polar residues" evidence="1">
    <location>
        <begin position="65"/>
        <end position="78"/>
    </location>
</feature>